<dbReference type="NCBIfam" id="TIGR03049">
    <property type="entry name" value="PS_I_psaK"/>
    <property type="match status" value="1"/>
</dbReference>
<proteinExistence type="inferred from homology"/>
<comment type="similarity">
    <text evidence="2 9">Belongs to the PsaG/PsaK family.</text>
</comment>
<sequence>MENLLFSSNIYWNPSIAVIMIISNLLTIILGRYTIQVRATQPSMPISPNLGGLGLPELLATMSLGHIIGAGTILGLMNMGVIVK</sequence>
<evidence type="ECO:0000256" key="5">
    <source>
        <dbReference type="ARBA" id="ARBA00022836"/>
    </source>
</evidence>
<dbReference type="AlphaFoldDB" id="A0A9Y1I2H1"/>
<dbReference type="SUPFAM" id="SSF81563">
    <property type="entry name" value="Photosystem I reaction center subunit X, PsaK"/>
    <property type="match status" value="1"/>
</dbReference>
<dbReference type="Pfam" id="PF01241">
    <property type="entry name" value="PSI_PSAK"/>
    <property type="match status" value="1"/>
</dbReference>
<keyword evidence="10" id="KW-0934">Plastid</keyword>
<dbReference type="InterPro" id="IPR037101">
    <property type="entry name" value="PSI_PsaK_bact"/>
</dbReference>
<evidence type="ECO:0000256" key="1">
    <source>
        <dbReference type="ARBA" id="ARBA00004141"/>
    </source>
</evidence>
<protein>
    <recommendedName>
        <fullName evidence="9">Photosystem I reaction center subunit PsaK</fullName>
    </recommendedName>
    <alternativeName>
        <fullName evidence="9">Photosystem I subunit X</fullName>
    </alternativeName>
</protein>
<evidence type="ECO:0000256" key="8">
    <source>
        <dbReference type="ARBA" id="ARBA00023136"/>
    </source>
</evidence>
<evidence type="ECO:0000256" key="6">
    <source>
        <dbReference type="ARBA" id="ARBA00022989"/>
    </source>
</evidence>
<keyword evidence="5 9" id="KW-0603">Photosystem I</keyword>
<geneLocation type="plastid" evidence="10"/>
<evidence type="ECO:0000256" key="9">
    <source>
        <dbReference type="HAMAP-Rule" id="MF_00474"/>
    </source>
</evidence>
<dbReference type="GO" id="GO:0015979">
    <property type="term" value="P:photosynthesis"/>
    <property type="evidence" value="ECO:0007669"/>
    <property type="project" value="UniProtKB-UniRule"/>
</dbReference>
<keyword evidence="4 9" id="KW-0812">Transmembrane</keyword>
<organism evidence="10">
    <name type="scientific">Gronococcus sybilensis</name>
    <dbReference type="NCBI Taxonomy" id="3028029"/>
    <lineage>
        <taxon>Eukaryota</taxon>
        <taxon>Rhodophyta</taxon>
        <taxon>Bangiophyceae</taxon>
        <taxon>Cavernulicolales</taxon>
        <taxon>Cavernulicolaceae</taxon>
        <taxon>Gronococcus</taxon>
    </lineage>
</organism>
<evidence type="ECO:0000313" key="10">
    <source>
        <dbReference type="EMBL" id="WDA99061.1"/>
    </source>
</evidence>
<dbReference type="InterPro" id="IPR035982">
    <property type="entry name" value="PSI_centre_PsaK_sf"/>
</dbReference>
<dbReference type="InterPro" id="IPR000549">
    <property type="entry name" value="PSI_PsaG/PsaK"/>
</dbReference>
<evidence type="ECO:0000256" key="7">
    <source>
        <dbReference type="ARBA" id="ARBA00023078"/>
    </source>
</evidence>
<evidence type="ECO:0000256" key="3">
    <source>
        <dbReference type="ARBA" id="ARBA00022531"/>
    </source>
</evidence>
<evidence type="ECO:0000256" key="4">
    <source>
        <dbReference type="ARBA" id="ARBA00022692"/>
    </source>
</evidence>
<keyword evidence="8 9" id="KW-0472">Membrane</keyword>
<dbReference type="EMBL" id="OP616812">
    <property type="protein sequence ID" value="WDA99061.1"/>
    <property type="molecule type" value="Genomic_DNA"/>
</dbReference>
<reference evidence="10" key="1">
    <citation type="journal article" date="2023" name="J. Phycol.">
        <title>Revised classification of the Cyanidiophyceae based on plastid genome data with descriptions of the Cavernulicolales ord. nov. and Galdieriales ord. nov. (Rhodophyta).</title>
        <authorList>
            <person name="Park S.I."/>
            <person name="Cho C.H."/>
            <person name="Ciniglia C."/>
            <person name="Huang T.Y."/>
            <person name="Liu S.L."/>
            <person name="Bustamante D.E."/>
            <person name="Calderon M.S."/>
            <person name="Mansilla A."/>
            <person name="McDermott T."/>
            <person name="Andersen R.A."/>
            <person name="Yoon H.S."/>
        </authorList>
    </citation>
    <scope>NUCLEOTIDE SEQUENCE</scope>
</reference>
<keyword evidence="7 9" id="KW-0793">Thylakoid</keyword>
<evidence type="ECO:0000256" key="2">
    <source>
        <dbReference type="ARBA" id="ARBA00006458"/>
    </source>
</evidence>
<dbReference type="HAMAP" id="MF_00474">
    <property type="entry name" value="PSI_PsaK"/>
    <property type="match status" value="1"/>
</dbReference>
<dbReference type="GO" id="GO:0042651">
    <property type="term" value="C:thylakoid membrane"/>
    <property type="evidence" value="ECO:0007669"/>
    <property type="project" value="UniProtKB-UniRule"/>
</dbReference>
<keyword evidence="6 9" id="KW-1133">Transmembrane helix</keyword>
<gene>
    <name evidence="9 10" type="primary">psaK</name>
    <name evidence="10" type="ORF">GRSY_056</name>
</gene>
<feature type="transmembrane region" description="Helical" evidence="9">
    <location>
        <begin position="58"/>
        <end position="83"/>
    </location>
</feature>
<dbReference type="Gene3D" id="1.20.860.20">
    <property type="entry name" value="Photosystem I PsaK, reaction centre"/>
    <property type="match status" value="1"/>
</dbReference>
<accession>A0A9Y1I2H1</accession>
<dbReference type="InterPro" id="IPR017492">
    <property type="entry name" value="PSI_PsaK"/>
</dbReference>
<name>A0A9Y1I2H1_9RHOD</name>
<dbReference type="GO" id="GO:0009522">
    <property type="term" value="C:photosystem I"/>
    <property type="evidence" value="ECO:0007669"/>
    <property type="project" value="UniProtKB-KW"/>
</dbReference>
<comment type="subcellular location">
    <subcellularLocation>
        <location evidence="9">Cellular thylakoid membrane</location>
        <topology evidence="9">Multi-pass membrane protein</topology>
    </subcellularLocation>
    <subcellularLocation>
        <location evidence="1">Membrane</location>
        <topology evidence="1">Multi-pass membrane protein</topology>
    </subcellularLocation>
</comment>
<feature type="transmembrane region" description="Helical" evidence="9">
    <location>
        <begin position="12"/>
        <end position="35"/>
    </location>
</feature>
<keyword evidence="3 9" id="KW-0602">Photosynthesis</keyword>